<organism evidence="3 4">
    <name type="scientific">Rubrivirga marina</name>
    <dbReference type="NCBI Taxonomy" id="1196024"/>
    <lineage>
        <taxon>Bacteria</taxon>
        <taxon>Pseudomonadati</taxon>
        <taxon>Rhodothermota</taxon>
        <taxon>Rhodothermia</taxon>
        <taxon>Rhodothermales</taxon>
        <taxon>Rubricoccaceae</taxon>
        <taxon>Rubrivirga</taxon>
    </lineage>
</organism>
<evidence type="ECO:0000313" key="4">
    <source>
        <dbReference type="Proteomes" id="UP000216339"/>
    </source>
</evidence>
<dbReference type="Proteomes" id="UP000216339">
    <property type="component" value="Unassembled WGS sequence"/>
</dbReference>
<accession>A0A271ISF3</accession>
<keyword evidence="1" id="KW-0175">Coiled coil</keyword>
<feature type="coiled-coil region" evidence="1">
    <location>
        <begin position="308"/>
        <end position="360"/>
    </location>
</feature>
<sequence>MKPPPPSESLWLCRVDWVNRHADGEPYGNVEPLAWSDDAGWGQSPKIPERFPDRGRAFWHGVPDDVGEGDLVVARFERRHNYRPDGRSEAFQLAWWEPAVEVVDLSAHGDERAVRTALANDGVEADLATRRVVVQVDEETVAGPLDLDRTDGGRWRLPDEGHEDVEARPTEGLLASPVALDGVSRQVVHGPLGRPAKLLNWTSDRTLALGLLRRLRKLGGASTEELGVTEGIFRQYVEAYPSFQCHNDRQRDQEAARFRRVQELVAVVERDRTLLDSAANALLAHPRVAAALEEPKRAAVEAAVTSARGEIEAALADVQSALEAARREHDALSAEKRTLLAEIEEARARSERVRAAAETDAAEAELALRSRLEALAEEPAKLFAEAAILRALTGPHAEGSPRPSPTRVEESEDAPVGTLVESVEDAAVALAGRIRAGGGDFATGPTALAAFLTGRAVVVAGDSAYDLLRALADVVADGRLTWIPAAPTLASPTDLLGAFEPAVGRFVPHPGGLLAELEGGGPDDPMSVVVVEGFDRAPPEHYLTPLVQAYADAGKPRARTLPHAAVDGSPRRLTWPPSVLLALTPSEGSGGFPAGPAFWREAVLLDAGDDFVSPVAPPSWLSSNAWRRARAGVEPGDRPFHVEGSSPSVDRATADLYAAATHLGLGPDDARRAAFVAAQIPNQAAVDDARNAMQIALGAAAAPLEGRLARLFAATPTT</sequence>
<dbReference type="AlphaFoldDB" id="A0A271ISF3"/>
<proteinExistence type="predicted"/>
<evidence type="ECO:0000256" key="2">
    <source>
        <dbReference type="SAM" id="MobiDB-lite"/>
    </source>
</evidence>
<evidence type="ECO:0000256" key="1">
    <source>
        <dbReference type="SAM" id="Coils"/>
    </source>
</evidence>
<dbReference type="OrthoDB" id="4578336at2"/>
<keyword evidence="4" id="KW-1185">Reference proteome</keyword>
<gene>
    <name evidence="3" type="ORF">BSZ37_21110</name>
</gene>
<evidence type="ECO:0000313" key="3">
    <source>
        <dbReference type="EMBL" id="PAP74166.1"/>
    </source>
</evidence>
<dbReference type="RefSeq" id="WP_095512644.1">
    <property type="nucleotide sequence ID" value="NZ_MQWD01000010.1"/>
</dbReference>
<protein>
    <submittedName>
        <fullName evidence="3">Uncharacterized protein</fullName>
    </submittedName>
</protein>
<feature type="region of interest" description="Disordered" evidence="2">
    <location>
        <begin position="394"/>
        <end position="414"/>
    </location>
</feature>
<comment type="caution">
    <text evidence="3">The sequence shown here is derived from an EMBL/GenBank/DDBJ whole genome shotgun (WGS) entry which is preliminary data.</text>
</comment>
<name>A0A271ISF3_9BACT</name>
<dbReference type="EMBL" id="MQWD01000010">
    <property type="protein sequence ID" value="PAP74166.1"/>
    <property type="molecule type" value="Genomic_DNA"/>
</dbReference>
<reference evidence="3 4" key="1">
    <citation type="submission" date="2016-11" db="EMBL/GenBank/DDBJ databases">
        <title>Study of marine rhodopsin-containing bacteria.</title>
        <authorList>
            <person name="Yoshizawa S."/>
            <person name="Kumagai Y."/>
            <person name="Kogure K."/>
        </authorList>
    </citation>
    <scope>NUCLEOTIDE SEQUENCE [LARGE SCALE GENOMIC DNA]</scope>
    <source>
        <strain evidence="3 4">SAORIC-28</strain>
    </source>
</reference>